<organism evidence="3 4">
    <name type="scientific">Sporormia fimetaria CBS 119925</name>
    <dbReference type="NCBI Taxonomy" id="1340428"/>
    <lineage>
        <taxon>Eukaryota</taxon>
        <taxon>Fungi</taxon>
        <taxon>Dikarya</taxon>
        <taxon>Ascomycota</taxon>
        <taxon>Pezizomycotina</taxon>
        <taxon>Dothideomycetes</taxon>
        <taxon>Pleosporomycetidae</taxon>
        <taxon>Pleosporales</taxon>
        <taxon>Sporormiaceae</taxon>
        <taxon>Sporormia</taxon>
    </lineage>
</organism>
<evidence type="ECO:0000259" key="2">
    <source>
        <dbReference type="PROSITE" id="PS50076"/>
    </source>
</evidence>
<feature type="compositionally biased region" description="Basic and acidic residues" evidence="1">
    <location>
        <begin position="118"/>
        <end position="134"/>
    </location>
</feature>
<evidence type="ECO:0000313" key="4">
    <source>
        <dbReference type="Proteomes" id="UP000799440"/>
    </source>
</evidence>
<dbReference type="InterPro" id="IPR001623">
    <property type="entry name" value="DnaJ_domain"/>
</dbReference>
<feature type="domain" description="J" evidence="2">
    <location>
        <begin position="10"/>
        <end position="83"/>
    </location>
</feature>
<accession>A0A6A6V273</accession>
<protein>
    <submittedName>
        <fullName evidence="3">DnaJ-domain-containing protein</fullName>
    </submittedName>
</protein>
<feature type="compositionally biased region" description="Low complexity" evidence="1">
    <location>
        <begin position="101"/>
        <end position="117"/>
    </location>
</feature>
<sequence>MPAEEPVRRDYYADLGVDQSASSAQITSAYRKLALQCHPDKVRDEAKAEAAEKFKKAQPRTFCWMRRSAQSMTKNTSLFSSNGRGIISALRSMNGPSKYVNGRSSNVNNMRSNSISRPNRDVNRRSENVKRRENIGSAYSRHKTTRGAERKRDRKNQLGVSVKRKPNVERQGEDARTKQGVRMK</sequence>
<dbReference type="Gene3D" id="1.10.287.110">
    <property type="entry name" value="DnaJ domain"/>
    <property type="match status" value="1"/>
</dbReference>
<dbReference type="Proteomes" id="UP000799440">
    <property type="component" value="Unassembled WGS sequence"/>
</dbReference>
<dbReference type="CDD" id="cd06257">
    <property type="entry name" value="DnaJ"/>
    <property type="match status" value="1"/>
</dbReference>
<evidence type="ECO:0000313" key="3">
    <source>
        <dbReference type="EMBL" id="KAF2744009.1"/>
    </source>
</evidence>
<dbReference type="InterPro" id="IPR050817">
    <property type="entry name" value="DjlA_DnaK_co-chaperone"/>
</dbReference>
<dbReference type="InterPro" id="IPR036869">
    <property type="entry name" value="J_dom_sf"/>
</dbReference>
<dbReference type="PANTHER" id="PTHR24074">
    <property type="entry name" value="CO-CHAPERONE PROTEIN DJLA"/>
    <property type="match status" value="1"/>
</dbReference>
<proteinExistence type="predicted"/>
<name>A0A6A6V273_9PLEO</name>
<dbReference type="PRINTS" id="PR00625">
    <property type="entry name" value="JDOMAIN"/>
</dbReference>
<dbReference type="SUPFAM" id="SSF46565">
    <property type="entry name" value="Chaperone J-domain"/>
    <property type="match status" value="1"/>
</dbReference>
<feature type="compositionally biased region" description="Basic and acidic residues" evidence="1">
    <location>
        <begin position="166"/>
        <end position="177"/>
    </location>
</feature>
<feature type="region of interest" description="Disordered" evidence="1">
    <location>
        <begin position="94"/>
        <end position="184"/>
    </location>
</feature>
<dbReference type="EMBL" id="MU006592">
    <property type="protein sequence ID" value="KAF2744009.1"/>
    <property type="molecule type" value="Genomic_DNA"/>
</dbReference>
<dbReference type="OrthoDB" id="10250354at2759"/>
<keyword evidence="4" id="KW-1185">Reference proteome</keyword>
<dbReference type="AlphaFoldDB" id="A0A6A6V273"/>
<gene>
    <name evidence="3" type="ORF">M011DRAFT_202168</name>
</gene>
<reference evidence="3" key="1">
    <citation type="journal article" date="2020" name="Stud. Mycol.">
        <title>101 Dothideomycetes genomes: a test case for predicting lifestyles and emergence of pathogens.</title>
        <authorList>
            <person name="Haridas S."/>
            <person name="Albert R."/>
            <person name="Binder M."/>
            <person name="Bloem J."/>
            <person name="Labutti K."/>
            <person name="Salamov A."/>
            <person name="Andreopoulos B."/>
            <person name="Baker S."/>
            <person name="Barry K."/>
            <person name="Bills G."/>
            <person name="Bluhm B."/>
            <person name="Cannon C."/>
            <person name="Castanera R."/>
            <person name="Culley D."/>
            <person name="Daum C."/>
            <person name="Ezra D."/>
            <person name="Gonzalez J."/>
            <person name="Henrissat B."/>
            <person name="Kuo A."/>
            <person name="Liang C."/>
            <person name="Lipzen A."/>
            <person name="Lutzoni F."/>
            <person name="Magnuson J."/>
            <person name="Mondo S."/>
            <person name="Nolan M."/>
            <person name="Ohm R."/>
            <person name="Pangilinan J."/>
            <person name="Park H.-J."/>
            <person name="Ramirez L."/>
            <person name="Alfaro M."/>
            <person name="Sun H."/>
            <person name="Tritt A."/>
            <person name="Yoshinaga Y."/>
            <person name="Zwiers L.-H."/>
            <person name="Turgeon B."/>
            <person name="Goodwin S."/>
            <person name="Spatafora J."/>
            <person name="Crous P."/>
            <person name="Grigoriev I."/>
        </authorList>
    </citation>
    <scope>NUCLEOTIDE SEQUENCE</scope>
    <source>
        <strain evidence="3">CBS 119925</strain>
    </source>
</reference>
<evidence type="ECO:0000256" key="1">
    <source>
        <dbReference type="SAM" id="MobiDB-lite"/>
    </source>
</evidence>
<dbReference type="SMART" id="SM00271">
    <property type="entry name" value="DnaJ"/>
    <property type="match status" value="1"/>
</dbReference>
<dbReference type="PROSITE" id="PS50076">
    <property type="entry name" value="DNAJ_2"/>
    <property type="match status" value="1"/>
</dbReference>
<dbReference type="Pfam" id="PF00226">
    <property type="entry name" value="DnaJ"/>
    <property type="match status" value="1"/>
</dbReference>